<sequence length="378" mass="42133">MDPVPLQFGFGLLSVGLLFLMLVVITLWQSFEIVDAYEKKALTVFGEYRKLLEPGISVIPPFVSRTYAFDMRTQTLDVPRQEAITRDNSPVTADAVVYIKVMDAKKAFLEVDDYKKAVSNLAQTTLRAVLGDMELDDTLNKRQEINAKIREELDEPTDEWGIRVESVEVREVNPSKDVQQAMEQQTSAERRRRAMILEAQGERRSAVEQAEGDKQSNIIRAQGEKQSQILEAQGDAISTVLRARSAESMGERAIIERGMETLESIGQGESTTFVLPQELTSLVGRYGKSLSGSDVQGMEGLEGQEFDDDTRKMLGLDNIDEIIGQIDEAAEMDVEELEKEAEAVKTGDAGANIKSADEVIQEMDEEEAEAVQEVERET</sequence>
<dbReference type="GO" id="GO:0098552">
    <property type="term" value="C:side of membrane"/>
    <property type="evidence" value="ECO:0007669"/>
    <property type="project" value="UniProtKB-ARBA"/>
</dbReference>
<feature type="domain" description="Band 7" evidence="6">
    <location>
        <begin position="29"/>
        <end position="186"/>
    </location>
</feature>
<evidence type="ECO:0000313" key="7">
    <source>
        <dbReference type="EMBL" id="SNR40948.1"/>
    </source>
</evidence>
<name>A0A238W369_HALVU</name>
<gene>
    <name evidence="7" type="ORF">SAMN06264855_10577</name>
</gene>
<dbReference type="Pfam" id="PF01145">
    <property type="entry name" value="Band_7"/>
    <property type="match status" value="1"/>
</dbReference>
<dbReference type="GO" id="GO:0005886">
    <property type="term" value="C:plasma membrane"/>
    <property type="evidence" value="ECO:0007669"/>
    <property type="project" value="UniProtKB-ARBA"/>
</dbReference>
<dbReference type="FunFam" id="3.30.479.30:FF:000004">
    <property type="entry name" value="Putative membrane protease family, stomatin"/>
    <property type="match status" value="1"/>
</dbReference>
<dbReference type="Proteomes" id="UP000198397">
    <property type="component" value="Unassembled WGS sequence"/>
</dbReference>
<dbReference type="PRINTS" id="PR00721">
    <property type="entry name" value="STOMATIN"/>
</dbReference>
<dbReference type="Gene3D" id="3.30.479.30">
    <property type="entry name" value="Band 7 domain"/>
    <property type="match status" value="1"/>
</dbReference>
<keyword evidence="3 5" id="KW-0812">Transmembrane</keyword>
<dbReference type="OrthoDB" id="10752at2157"/>
<evidence type="ECO:0000256" key="3">
    <source>
        <dbReference type="ARBA" id="ARBA00022692"/>
    </source>
</evidence>
<dbReference type="SUPFAM" id="SSF117892">
    <property type="entry name" value="Band 7/SPFH domain"/>
    <property type="match status" value="1"/>
</dbReference>
<dbReference type="InterPro" id="IPR050710">
    <property type="entry name" value="Band7/mec-2_domain"/>
</dbReference>
<dbReference type="EMBL" id="FZNQ01000005">
    <property type="protein sequence ID" value="SNR40948.1"/>
    <property type="molecule type" value="Genomic_DNA"/>
</dbReference>
<dbReference type="InterPro" id="IPR001972">
    <property type="entry name" value="Stomatin_HflK_fam"/>
</dbReference>
<evidence type="ECO:0000313" key="8">
    <source>
        <dbReference type="Proteomes" id="UP000198397"/>
    </source>
</evidence>
<dbReference type="PANTHER" id="PTHR43327:SF10">
    <property type="entry name" value="STOMATIN-LIKE PROTEIN 2, MITOCHONDRIAL"/>
    <property type="match status" value="1"/>
</dbReference>
<evidence type="ECO:0000256" key="1">
    <source>
        <dbReference type="ARBA" id="ARBA00004167"/>
    </source>
</evidence>
<dbReference type="InterPro" id="IPR001107">
    <property type="entry name" value="Band_7"/>
</dbReference>
<dbReference type="InterPro" id="IPR036013">
    <property type="entry name" value="Band_7/SPFH_dom_sf"/>
</dbReference>
<dbReference type="PANTHER" id="PTHR43327">
    <property type="entry name" value="STOMATIN-LIKE PROTEIN 2, MITOCHONDRIAL"/>
    <property type="match status" value="1"/>
</dbReference>
<evidence type="ECO:0000256" key="4">
    <source>
        <dbReference type="ARBA" id="ARBA00022989"/>
    </source>
</evidence>
<proteinExistence type="inferred from homology"/>
<dbReference type="SMART" id="SM00244">
    <property type="entry name" value="PHB"/>
    <property type="match status" value="1"/>
</dbReference>
<dbReference type="AlphaFoldDB" id="A0A238W369"/>
<evidence type="ECO:0000259" key="6">
    <source>
        <dbReference type="SMART" id="SM00244"/>
    </source>
</evidence>
<keyword evidence="4 5" id="KW-1133">Transmembrane helix</keyword>
<dbReference type="RefSeq" id="WP_089384350.1">
    <property type="nucleotide sequence ID" value="NZ_FZNQ01000005.1"/>
</dbReference>
<reference evidence="7 8" key="1">
    <citation type="submission" date="2017-06" db="EMBL/GenBank/DDBJ databases">
        <authorList>
            <person name="Kim H.J."/>
            <person name="Triplett B.A."/>
        </authorList>
    </citation>
    <scope>NUCLEOTIDE SEQUENCE [LARGE SCALE GENOMIC DNA]</scope>
    <source>
        <strain evidence="7 8">DSM 8800</strain>
    </source>
</reference>
<keyword evidence="8" id="KW-1185">Reference proteome</keyword>
<keyword evidence="5" id="KW-0472">Membrane</keyword>
<evidence type="ECO:0000256" key="2">
    <source>
        <dbReference type="ARBA" id="ARBA00008164"/>
    </source>
</evidence>
<feature type="transmembrane region" description="Helical" evidence="5">
    <location>
        <begin position="6"/>
        <end position="28"/>
    </location>
</feature>
<accession>A0A238W369</accession>
<protein>
    <submittedName>
        <fullName evidence="7">SPFH domain, Band 7 family protein</fullName>
    </submittedName>
</protein>
<evidence type="ECO:0000256" key="5">
    <source>
        <dbReference type="SAM" id="Phobius"/>
    </source>
</evidence>
<comment type="subcellular location">
    <subcellularLocation>
        <location evidence="1">Membrane</location>
        <topology evidence="1">Single-pass membrane protein</topology>
    </subcellularLocation>
</comment>
<organism evidence="7 8">
    <name type="scientific">Halorubrum vacuolatum</name>
    <name type="common">Natronobacterium vacuolatum</name>
    <dbReference type="NCBI Taxonomy" id="63740"/>
    <lineage>
        <taxon>Archaea</taxon>
        <taxon>Methanobacteriati</taxon>
        <taxon>Methanobacteriota</taxon>
        <taxon>Stenosarchaea group</taxon>
        <taxon>Halobacteria</taxon>
        <taxon>Halobacteriales</taxon>
        <taxon>Haloferacaceae</taxon>
        <taxon>Halorubrum</taxon>
    </lineage>
</organism>
<comment type="similarity">
    <text evidence="2">Belongs to the band 7/mec-2 family.</text>
</comment>